<gene>
    <name evidence="2" type="ORF">DES53_105357</name>
</gene>
<dbReference type="RefSeq" id="WP_113959413.1">
    <property type="nucleotide sequence ID" value="NZ_QNRR01000005.1"/>
</dbReference>
<reference evidence="2 3" key="1">
    <citation type="submission" date="2018-06" db="EMBL/GenBank/DDBJ databases">
        <title>Genomic Encyclopedia of Type Strains, Phase IV (KMG-IV): sequencing the most valuable type-strain genomes for metagenomic binning, comparative biology and taxonomic classification.</title>
        <authorList>
            <person name="Goeker M."/>
        </authorList>
    </citation>
    <scope>NUCLEOTIDE SEQUENCE [LARGE SCALE GENOMIC DNA]</scope>
    <source>
        <strain evidence="2 3">DSM 25532</strain>
    </source>
</reference>
<dbReference type="AlphaFoldDB" id="A0A366HM09"/>
<evidence type="ECO:0000313" key="3">
    <source>
        <dbReference type="Proteomes" id="UP000253426"/>
    </source>
</evidence>
<evidence type="ECO:0000256" key="1">
    <source>
        <dbReference type="SAM" id="MobiDB-lite"/>
    </source>
</evidence>
<protein>
    <submittedName>
        <fullName evidence="2">Uncharacterized protein</fullName>
    </submittedName>
</protein>
<feature type="region of interest" description="Disordered" evidence="1">
    <location>
        <begin position="176"/>
        <end position="200"/>
    </location>
</feature>
<sequence length="200" mass="22176">MKASERRLLIVFLVLAAIMGGAVLSQRLLKWDHQLDRMARDLELAKMESDVLIAQAPYWKASNEWIRQAQPVAASGFDADKFLYDNMEHAARGAGFDIQKTQMEVAAQTPYYRQHGVTLTVKGELKPILEWIHATLVPKEFYLVPRLKITPDKGESQDVIATVTFLRRYSPDFASAANATSSPSPASVPPSVPAPEVGNP</sequence>
<dbReference type="Proteomes" id="UP000253426">
    <property type="component" value="Unassembled WGS sequence"/>
</dbReference>
<feature type="compositionally biased region" description="Low complexity" evidence="1">
    <location>
        <begin position="176"/>
        <end position="185"/>
    </location>
</feature>
<proteinExistence type="predicted"/>
<accession>A0A366HM09</accession>
<evidence type="ECO:0000313" key="2">
    <source>
        <dbReference type="EMBL" id="RBP43958.1"/>
    </source>
</evidence>
<dbReference type="EMBL" id="QNRR01000005">
    <property type="protein sequence ID" value="RBP43958.1"/>
    <property type="molecule type" value="Genomic_DNA"/>
</dbReference>
<organism evidence="2 3">
    <name type="scientific">Roseimicrobium gellanilyticum</name>
    <dbReference type="NCBI Taxonomy" id="748857"/>
    <lineage>
        <taxon>Bacteria</taxon>
        <taxon>Pseudomonadati</taxon>
        <taxon>Verrucomicrobiota</taxon>
        <taxon>Verrucomicrobiia</taxon>
        <taxon>Verrucomicrobiales</taxon>
        <taxon>Verrucomicrobiaceae</taxon>
        <taxon>Roseimicrobium</taxon>
    </lineage>
</organism>
<dbReference type="OrthoDB" id="189939at2"/>
<keyword evidence="3" id="KW-1185">Reference proteome</keyword>
<name>A0A366HM09_9BACT</name>
<comment type="caution">
    <text evidence="2">The sequence shown here is derived from an EMBL/GenBank/DDBJ whole genome shotgun (WGS) entry which is preliminary data.</text>
</comment>